<keyword evidence="2 6" id="KW-0812">Transmembrane</keyword>
<sequence>MKVLAPNYKSRSEDFKKIFKNIPGDERLLVDYSCALQKDILVHGRLYITQNWICFYANIFRWETMLTIRCDNIKAITKEKTARVIPNAVQILTENEKYFFTSFASRDKAFLMLFRVWQNALMDQPMDSQELWQMVHHSYGEELGLTSSDDDYVAPPVDEDEQSSSLTVHYKSKALDDDGLDNVKISKEPSSSLITPNSSYSPLEDDGSPTIDQTMTALNDDPSDFEMFTENLCESHEHPGKLYLDEVFSIDVDQMFQLLFTDSEFYLEFIRARKTSDLKLTPWPDESDENGGKCRTITYTLSLNYHIGPKSTLSIEKQTMQSDTRPGNCYIIDTEVSNPSVPHGDSFYVFSRYCILKVSEKRSRLKVHSEVRYLKNAWGLVKTVHLRKEADRVQEFHNPSVTTIANSKKRQNRRRRKNSIDRIVKVLPDTNIQNERTFVEFTSFIRMDTYTLIRLLCILLGLLIFMNLYLYMKISQLESKANPVFSSRRYDFRPDQNVPEKWSNVINEQQSLHKNEMEYWKEILGSSILVIDQIKKTLEGLQATVDHKLQESTANN</sequence>
<feature type="domain" description="VASt" evidence="7">
    <location>
        <begin position="239"/>
        <end position="412"/>
    </location>
</feature>
<dbReference type="CDD" id="cd13220">
    <property type="entry name" value="PH-GRAM_GRAMDC"/>
    <property type="match status" value="1"/>
</dbReference>
<dbReference type="AlphaFoldDB" id="A0A7I8VRN6"/>
<dbReference type="GO" id="GO:0032934">
    <property type="term" value="F:sterol binding"/>
    <property type="evidence" value="ECO:0007669"/>
    <property type="project" value="TreeGrafter"/>
</dbReference>
<dbReference type="InterPro" id="IPR051482">
    <property type="entry name" value="Cholesterol_transport"/>
</dbReference>
<evidence type="ECO:0000256" key="2">
    <source>
        <dbReference type="ARBA" id="ARBA00022692"/>
    </source>
</evidence>
<dbReference type="Proteomes" id="UP000549394">
    <property type="component" value="Unassembled WGS sequence"/>
</dbReference>
<gene>
    <name evidence="8" type="ORF">DGYR_LOCUS7232</name>
</gene>
<evidence type="ECO:0000256" key="4">
    <source>
        <dbReference type="ARBA" id="ARBA00023136"/>
    </source>
</evidence>
<evidence type="ECO:0000256" key="1">
    <source>
        <dbReference type="ARBA" id="ARBA00004167"/>
    </source>
</evidence>
<keyword evidence="9" id="KW-1185">Reference proteome</keyword>
<feature type="transmembrane region" description="Helical" evidence="6">
    <location>
        <begin position="452"/>
        <end position="472"/>
    </location>
</feature>
<dbReference type="GO" id="GO:0120015">
    <property type="term" value="F:sterol transfer activity"/>
    <property type="evidence" value="ECO:0007669"/>
    <property type="project" value="TreeGrafter"/>
</dbReference>
<evidence type="ECO:0000313" key="8">
    <source>
        <dbReference type="EMBL" id="CAD5118930.1"/>
    </source>
</evidence>
<dbReference type="FunFam" id="2.30.29.30:FF:000008">
    <property type="entry name" value="GRAM domain containing 1B"/>
    <property type="match status" value="1"/>
</dbReference>
<evidence type="ECO:0000256" key="6">
    <source>
        <dbReference type="SAM" id="Phobius"/>
    </source>
</evidence>
<dbReference type="PANTHER" id="PTHR23319:SF4">
    <property type="entry name" value="GRAM DOMAIN CONTAINING 1B, ISOFORM E"/>
    <property type="match status" value="1"/>
</dbReference>
<comment type="subcellular location">
    <subcellularLocation>
        <location evidence="1">Membrane</location>
        <topology evidence="1">Single-pass membrane protein</topology>
    </subcellularLocation>
</comment>
<dbReference type="GO" id="GO:0005789">
    <property type="term" value="C:endoplasmic reticulum membrane"/>
    <property type="evidence" value="ECO:0007669"/>
    <property type="project" value="TreeGrafter"/>
</dbReference>
<dbReference type="PROSITE" id="PS51778">
    <property type="entry name" value="VAST"/>
    <property type="match status" value="1"/>
</dbReference>
<keyword evidence="3 6" id="KW-1133">Transmembrane helix</keyword>
<dbReference type="Pfam" id="PF16016">
    <property type="entry name" value="VASt"/>
    <property type="match status" value="1"/>
</dbReference>
<dbReference type="EMBL" id="CAJFCJ010000009">
    <property type="protein sequence ID" value="CAD5118930.1"/>
    <property type="molecule type" value="Genomic_DNA"/>
</dbReference>
<feature type="compositionally biased region" description="Polar residues" evidence="5">
    <location>
        <begin position="188"/>
        <end position="201"/>
    </location>
</feature>
<dbReference type="OrthoDB" id="2162691at2759"/>
<dbReference type="SMART" id="SM00568">
    <property type="entry name" value="GRAM"/>
    <property type="match status" value="1"/>
</dbReference>
<feature type="region of interest" description="Disordered" evidence="5">
    <location>
        <begin position="180"/>
        <end position="208"/>
    </location>
</feature>
<dbReference type="GO" id="GO:0005886">
    <property type="term" value="C:plasma membrane"/>
    <property type="evidence" value="ECO:0007669"/>
    <property type="project" value="TreeGrafter"/>
</dbReference>
<evidence type="ECO:0000256" key="5">
    <source>
        <dbReference type="SAM" id="MobiDB-lite"/>
    </source>
</evidence>
<dbReference type="InterPro" id="IPR004182">
    <property type="entry name" value="GRAM"/>
</dbReference>
<organism evidence="8 9">
    <name type="scientific">Dimorphilus gyrociliatus</name>
    <dbReference type="NCBI Taxonomy" id="2664684"/>
    <lineage>
        <taxon>Eukaryota</taxon>
        <taxon>Metazoa</taxon>
        <taxon>Spiralia</taxon>
        <taxon>Lophotrochozoa</taxon>
        <taxon>Annelida</taxon>
        <taxon>Polychaeta</taxon>
        <taxon>Polychaeta incertae sedis</taxon>
        <taxon>Dinophilidae</taxon>
        <taxon>Dimorphilus</taxon>
    </lineage>
</organism>
<evidence type="ECO:0000259" key="7">
    <source>
        <dbReference type="PROSITE" id="PS51778"/>
    </source>
</evidence>
<evidence type="ECO:0000313" key="9">
    <source>
        <dbReference type="Proteomes" id="UP000549394"/>
    </source>
</evidence>
<dbReference type="InterPro" id="IPR031968">
    <property type="entry name" value="VASt"/>
</dbReference>
<dbReference type="GO" id="GO:0032366">
    <property type="term" value="P:intracellular sterol transport"/>
    <property type="evidence" value="ECO:0007669"/>
    <property type="project" value="TreeGrafter"/>
</dbReference>
<evidence type="ECO:0000256" key="3">
    <source>
        <dbReference type="ARBA" id="ARBA00022989"/>
    </source>
</evidence>
<comment type="caution">
    <text evidence="8">The sequence shown here is derived from an EMBL/GenBank/DDBJ whole genome shotgun (WGS) entry which is preliminary data.</text>
</comment>
<dbReference type="Gene3D" id="2.30.29.30">
    <property type="entry name" value="Pleckstrin-homology domain (PH domain)/Phosphotyrosine-binding domain (PTB)"/>
    <property type="match status" value="1"/>
</dbReference>
<dbReference type="Pfam" id="PF02893">
    <property type="entry name" value="GRAM"/>
    <property type="match status" value="1"/>
</dbReference>
<keyword evidence="4 6" id="KW-0472">Membrane</keyword>
<name>A0A7I8VRN6_9ANNE</name>
<accession>A0A7I8VRN6</accession>
<dbReference type="GO" id="GO:0140268">
    <property type="term" value="C:endoplasmic reticulum-plasma membrane contact site"/>
    <property type="evidence" value="ECO:0007669"/>
    <property type="project" value="TreeGrafter"/>
</dbReference>
<reference evidence="8 9" key="1">
    <citation type="submission" date="2020-08" db="EMBL/GenBank/DDBJ databases">
        <authorList>
            <person name="Hejnol A."/>
        </authorList>
    </citation>
    <scope>NUCLEOTIDE SEQUENCE [LARGE SCALE GENOMIC DNA]</scope>
</reference>
<protein>
    <submittedName>
        <fullName evidence="8">DgyrCDS7605</fullName>
    </submittedName>
</protein>
<dbReference type="InterPro" id="IPR011993">
    <property type="entry name" value="PH-like_dom_sf"/>
</dbReference>
<dbReference type="PANTHER" id="PTHR23319">
    <property type="entry name" value="GRAM DOMAIN CONTAINING 1B, ISOFORM E"/>
    <property type="match status" value="1"/>
</dbReference>
<proteinExistence type="predicted"/>